<protein>
    <recommendedName>
        <fullName evidence="6">VWA-like domain-containing protein</fullName>
    </recommendedName>
</protein>
<feature type="domain" description="Putative metallopeptidase" evidence="3">
    <location>
        <begin position="40"/>
        <end position="184"/>
    </location>
</feature>
<accession>A6W906</accession>
<dbReference type="PANTHER" id="PTHR38730">
    <property type="entry name" value="SLL7028 PROTEIN"/>
    <property type="match status" value="1"/>
</dbReference>
<feature type="domain" description="VWA-like" evidence="2">
    <location>
        <begin position="660"/>
        <end position="761"/>
    </location>
</feature>
<dbReference type="Pfam" id="PF13203">
    <property type="entry name" value="DUF2201_N"/>
    <property type="match status" value="2"/>
</dbReference>
<dbReference type="Pfam" id="PF09967">
    <property type="entry name" value="DUF2201"/>
    <property type="match status" value="1"/>
</dbReference>
<evidence type="ECO:0000259" key="3">
    <source>
        <dbReference type="Pfam" id="PF13203"/>
    </source>
</evidence>
<feature type="compositionally biased region" description="Pro residues" evidence="1">
    <location>
        <begin position="1"/>
        <end position="20"/>
    </location>
</feature>
<feature type="domain" description="Putative metallopeptidase" evidence="3">
    <location>
        <begin position="505"/>
        <end position="651"/>
    </location>
</feature>
<name>A6W906_KINRD</name>
<reference evidence="5" key="1">
    <citation type="journal article" date="2008" name="PLoS ONE">
        <title>Survival in nuclear waste, extreme resistance, and potential applications gleaned from the genome sequence of Kineococcus radiotolerans SRS30216.</title>
        <authorList>
            <person name="Bagwell C.E."/>
            <person name="Bhat S."/>
            <person name="Hawkins G.M."/>
            <person name="Smith B.W."/>
            <person name="Biswas T."/>
            <person name="Hoover T.R."/>
            <person name="Saunders E."/>
            <person name="Han C.S."/>
            <person name="Tsodikov O.V."/>
            <person name="Shimkets L.J."/>
        </authorList>
    </citation>
    <scope>NUCLEOTIDE SEQUENCE [LARGE SCALE GENOMIC DNA]</scope>
    <source>
        <strain evidence="5">ATCC BAA-149 / DSM 14245 / SRS30216</strain>
    </source>
</reference>
<feature type="compositionally biased region" description="Low complexity" evidence="1">
    <location>
        <begin position="488"/>
        <end position="500"/>
    </location>
</feature>
<organism evidence="4 5">
    <name type="scientific">Kineococcus radiotolerans (strain ATCC BAA-149 / DSM 14245 / SRS30216)</name>
    <dbReference type="NCBI Taxonomy" id="266940"/>
    <lineage>
        <taxon>Bacteria</taxon>
        <taxon>Bacillati</taxon>
        <taxon>Actinomycetota</taxon>
        <taxon>Actinomycetes</taxon>
        <taxon>Kineosporiales</taxon>
        <taxon>Kineosporiaceae</taxon>
        <taxon>Kineococcus</taxon>
    </lineage>
</organism>
<evidence type="ECO:0008006" key="6">
    <source>
        <dbReference type="Google" id="ProtNLM"/>
    </source>
</evidence>
<gene>
    <name evidence="4" type="ordered locus">Krad_1809</name>
</gene>
<feature type="compositionally biased region" description="Low complexity" evidence="1">
    <location>
        <begin position="511"/>
        <end position="521"/>
    </location>
</feature>
<feature type="compositionally biased region" description="Basic and acidic residues" evidence="1">
    <location>
        <begin position="229"/>
        <end position="245"/>
    </location>
</feature>
<evidence type="ECO:0000259" key="2">
    <source>
        <dbReference type="Pfam" id="PF09967"/>
    </source>
</evidence>
<dbReference type="PANTHER" id="PTHR38730:SF1">
    <property type="entry name" value="SLL7028 PROTEIN"/>
    <property type="match status" value="1"/>
</dbReference>
<dbReference type="InterPro" id="IPR018698">
    <property type="entry name" value="VWA-like_dom"/>
</dbReference>
<dbReference type="SUPFAM" id="SSF53300">
    <property type="entry name" value="vWA-like"/>
    <property type="match status" value="1"/>
</dbReference>
<dbReference type="InterPro" id="IPR025154">
    <property type="entry name" value="Put_metallopeptidase_dom"/>
</dbReference>
<dbReference type="RefSeq" id="WP_011981566.1">
    <property type="nucleotide sequence ID" value="NC_009664.2"/>
</dbReference>
<dbReference type="KEGG" id="kra:Krad_1809"/>
<proteinExistence type="predicted"/>
<feature type="region of interest" description="Disordered" evidence="1">
    <location>
        <begin position="484"/>
        <end position="567"/>
    </location>
</feature>
<dbReference type="eggNOG" id="COG3864">
    <property type="taxonomic scope" value="Bacteria"/>
</dbReference>
<evidence type="ECO:0000313" key="4">
    <source>
        <dbReference type="EMBL" id="ABS03295.1"/>
    </source>
</evidence>
<feature type="region of interest" description="Disordered" evidence="1">
    <location>
        <begin position="1"/>
        <end position="30"/>
    </location>
</feature>
<dbReference type="EMBL" id="CP000750">
    <property type="protein sequence ID" value="ABS03295.1"/>
    <property type="molecule type" value="Genomic_DNA"/>
</dbReference>
<keyword evidence="5" id="KW-1185">Reference proteome</keyword>
<evidence type="ECO:0000256" key="1">
    <source>
        <dbReference type="SAM" id="MobiDB-lite"/>
    </source>
</evidence>
<dbReference type="STRING" id="266940.Krad_1809"/>
<evidence type="ECO:0000313" key="5">
    <source>
        <dbReference type="Proteomes" id="UP000001116"/>
    </source>
</evidence>
<feature type="region of interest" description="Disordered" evidence="1">
    <location>
        <begin position="220"/>
        <end position="275"/>
    </location>
</feature>
<dbReference type="HOGENOM" id="CLU_352605_0_0_11"/>
<dbReference type="InterPro" id="IPR036465">
    <property type="entry name" value="vWFA_dom_sf"/>
</dbReference>
<dbReference type="AlphaFoldDB" id="A6W906"/>
<dbReference type="Proteomes" id="UP000001116">
    <property type="component" value="Chromosome"/>
</dbReference>
<dbReference type="OrthoDB" id="3837721at2"/>
<sequence length="797" mass="83854">MPRPVPRPAPPGRAPRPTPPGRAGDAPPDEDLLRRAGLRLAAGRARATELMPYLADALYAVKAVPSTRVPTLAIDTRWRMTYHPGFIATLTVEQVAGAWLHEVGHPLRRHAERFRDLAEPAARAGLWNRAADCAVNADLRAAGVQPPPVGAWFPEQVPGAEEGSTAEQLYRLLLQGPAGQRPAGPGPGLLLLPDTLRHDDALPADVLCFTREPLLDASTTVTLHHHPRPARDSGRDGDGGDHGDDGEPVTGEDGTPALGALRVRGPRQGSFTLGTRLPPGRYDVVVARGEERARTGFTITTPTLRLRPDHLVRGHGSPARVVLVGDGTRFDATSRVEVLDAAGRPLDVVAGVEHVSATHLAVDLAEVPEGTHRVRATTGPEVVQAVLPVGRPFLTLHPATLPAGHRTPLTLAVTTDDLVVDATSTLAVLDPAREPAEVVAATGPLEVRSPSVAHVPLLRPLDVGRYAVVLTTGDEQALATLTVGGRGAPAPASPGLGADAAGEDTDPADVPPAAAGEDAPGPGDGDKDHGDDGDDGDDCGSGAGGPRRAWEQDESGTDAEGRDDGSVDAGRAELIRQQTARAVLEHARSCGSVPAGWQRWATLVLEPEVDWRRELDSVTRRVSANVAGVRDYSYARPSRRAASFPGVVMPAMRQPRPPRVAAVVDTSGSISDAMLSRVHAETAVVVRRCRGEGVTVIACDAAASAPRTVRSMSEVRMVGGGGTDMREGLRAAARARPRFDLVITMTDGDTPWPAAPPPENPDARYVVLLLDGEREGVPAWMHTIVVPAGAGRDPRRG</sequence>